<dbReference type="PANTHER" id="PTHR44169:SF6">
    <property type="entry name" value="NADPH-DEPENDENT 1-ACYLDIHYDROXYACETONE PHOSPHATE REDUCTASE"/>
    <property type="match status" value="1"/>
</dbReference>
<gene>
    <name evidence="4" type="ORF">WAE96_15760</name>
</gene>
<evidence type="ECO:0000313" key="5">
    <source>
        <dbReference type="Proteomes" id="UP001382455"/>
    </source>
</evidence>
<comment type="caution">
    <text evidence="4">The sequence shown here is derived from an EMBL/GenBank/DDBJ whole genome shotgun (WGS) entry which is preliminary data.</text>
</comment>
<organism evidence="4 5">
    <name type="scientific">Pseudoalteromonas spongiae</name>
    <dbReference type="NCBI Taxonomy" id="298657"/>
    <lineage>
        <taxon>Bacteria</taxon>
        <taxon>Pseudomonadati</taxon>
        <taxon>Pseudomonadota</taxon>
        <taxon>Gammaproteobacteria</taxon>
        <taxon>Alteromonadales</taxon>
        <taxon>Pseudoalteromonadaceae</taxon>
        <taxon>Pseudoalteromonas</taxon>
    </lineage>
</organism>
<dbReference type="InterPro" id="IPR036291">
    <property type="entry name" value="NAD(P)-bd_dom_sf"/>
</dbReference>
<keyword evidence="2 4" id="KW-0560">Oxidoreductase</keyword>
<dbReference type="CDD" id="cd05374">
    <property type="entry name" value="17beta-HSD-like_SDR_c"/>
    <property type="match status" value="1"/>
</dbReference>
<sequence length="327" mass="36319">MRLLITLFILTTHIVFADDRQAALEASHAKAASLQNQKAILVTGASSGIGRTITETLARQGHFVFAGARKQKDIDALNQLTNVQAIRLDVTIQSDIDAAVNTVKASGKKLHGLVNNAGVAVFGPLIEISERDIDFQDNVNVMGPYRITKAFAPLIIENKGRIANIGSISGLMSSTMFGPYSMTKHAIEAFSEALSSEMRKFNVKVSVIAPGNYNSNIMKNLKRRLEKQGHNFANSRYQDEYKRFAKFTNPDRSRFKAPDDVANAVVKALFDETPYMRYLVVPNEQEAMMPIKNTLKKVAELNASHAFTFDKKQMLAWLSHEIDKANQ</sequence>
<dbReference type="InterPro" id="IPR020904">
    <property type="entry name" value="Sc_DH/Rdtase_CS"/>
</dbReference>
<accession>A0ABU8EVX6</accession>
<dbReference type="EC" id="1.1.-.-" evidence="4"/>
<keyword evidence="5" id="KW-1185">Reference proteome</keyword>
<dbReference type="EMBL" id="JBAWKS010000002">
    <property type="protein sequence ID" value="MEI4551129.1"/>
    <property type="molecule type" value="Genomic_DNA"/>
</dbReference>
<protein>
    <submittedName>
        <fullName evidence="4">SDR family oxidoreductase</fullName>
        <ecNumber evidence="4">1.1.-.-</ecNumber>
    </submittedName>
</protein>
<evidence type="ECO:0000313" key="4">
    <source>
        <dbReference type="EMBL" id="MEI4551129.1"/>
    </source>
</evidence>
<dbReference type="PRINTS" id="PR00081">
    <property type="entry name" value="GDHRDH"/>
</dbReference>
<dbReference type="SUPFAM" id="SSF51735">
    <property type="entry name" value="NAD(P)-binding Rossmann-fold domains"/>
    <property type="match status" value="1"/>
</dbReference>
<evidence type="ECO:0000256" key="2">
    <source>
        <dbReference type="ARBA" id="ARBA00023002"/>
    </source>
</evidence>
<dbReference type="Proteomes" id="UP001382455">
    <property type="component" value="Unassembled WGS sequence"/>
</dbReference>
<evidence type="ECO:0000256" key="3">
    <source>
        <dbReference type="RuleBase" id="RU000363"/>
    </source>
</evidence>
<comment type="similarity">
    <text evidence="1 3">Belongs to the short-chain dehydrogenases/reductases (SDR) family.</text>
</comment>
<dbReference type="GO" id="GO:0016491">
    <property type="term" value="F:oxidoreductase activity"/>
    <property type="evidence" value="ECO:0007669"/>
    <property type="project" value="UniProtKB-KW"/>
</dbReference>
<dbReference type="RefSeq" id="WP_336436156.1">
    <property type="nucleotide sequence ID" value="NZ_JBAWKS010000002.1"/>
</dbReference>
<dbReference type="PROSITE" id="PS00061">
    <property type="entry name" value="ADH_SHORT"/>
    <property type="match status" value="1"/>
</dbReference>
<dbReference type="PANTHER" id="PTHR44169">
    <property type="entry name" value="NADPH-DEPENDENT 1-ACYLDIHYDROXYACETONE PHOSPHATE REDUCTASE"/>
    <property type="match status" value="1"/>
</dbReference>
<proteinExistence type="inferred from homology"/>
<dbReference type="InterPro" id="IPR002347">
    <property type="entry name" value="SDR_fam"/>
</dbReference>
<name>A0ABU8EVX6_9GAMM</name>
<dbReference type="PRINTS" id="PR00080">
    <property type="entry name" value="SDRFAMILY"/>
</dbReference>
<evidence type="ECO:0000256" key="1">
    <source>
        <dbReference type="ARBA" id="ARBA00006484"/>
    </source>
</evidence>
<reference evidence="4 5" key="1">
    <citation type="submission" date="2023-12" db="EMBL/GenBank/DDBJ databases">
        <title>Friends and Foes: Symbiotic and Algicidal bacterial influence on Karenia brevis blooms.</title>
        <authorList>
            <person name="Fei C."/>
            <person name="Mohamed A.R."/>
            <person name="Booker A."/>
            <person name="Arshad M."/>
            <person name="Klass S."/>
            <person name="Ahn S."/>
            <person name="Gilbert P.M."/>
            <person name="Heil C.A."/>
            <person name="Martinez J.M."/>
            <person name="Amin S.A."/>
        </authorList>
    </citation>
    <scope>NUCLEOTIDE SEQUENCE [LARGE SCALE GENOMIC DNA]</scope>
    <source>
        <strain evidence="4 5">CE15</strain>
    </source>
</reference>
<dbReference type="Pfam" id="PF00106">
    <property type="entry name" value="adh_short"/>
    <property type="match status" value="1"/>
</dbReference>
<dbReference type="Gene3D" id="3.40.50.720">
    <property type="entry name" value="NAD(P)-binding Rossmann-like Domain"/>
    <property type="match status" value="1"/>
</dbReference>